<evidence type="ECO:0000313" key="19">
    <source>
        <dbReference type="EnsemblMetazoa" id="AALB006129-PA"/>
    </source>
</evidence>
<comment type="subcellular location">
    <subcellularLocation>
        <location evidence="1">Apical cell membrane</location>
        <topology evidence="1">Multi-pass membrane protein</topology>
    </subcellularLocation>
</comment>
<comment type="similarity">
    <text evidence="2">Belongs to the amino acid-polyamine-organocation (APC) superfamily.</text>
</comment>
<dbReference type="AlphaFoldDB" id="A0A182FHY5"/>
<accession>A0A182FHY5</accession>
<evidence type="ECO:0000256" key="1">
    <source>
        <dbReference type="ARBA" id="ARBA00004424"/>
    </source>
</evidence>
<evidence type="ECO:0000256" key="17">
    <source>
        <dbReference type="ARBA" id="ARBA00083296"/>
    </source>
</evidence>
<dbReference type="OrthoDB" id="5982228at2759"/>
<evidence type="ECO:0000256" key="18">
    <source>
        <dbReference type="ARBA" id="ARBA00093193"/>
    </source>
</evidence>
<dbReference type="Pfam" id="PF13520">
    <property type="entry name" value="AA_permease_2"/>
    <property type="match status" value="1"/>
</dbReference>
<comment type="catalytic activity">
    <reaction evidence="12">
        <text>L-histidine(out) + L-arginine(in) = L-histidine(in) + L-arginine(out)</text>
        <dbReference type="Rhea" id="RHEA:71063"/>
        <dbReference type="ChEBI" id="CHEBI:32682"/>
        <dbReference type="ChEBI" id="CHEBI:57595"/>
    </reaction>
    <physiologicalReaction direction="left-to-right" evidence="12">
        <dbReference type="Rhea" id="RHEA:71064"/>
    </physiologicalReaction>
</comment>
<dbReference type="InterPro" id="IPR050598">
    <property type="entry name" value="AminoAcid_Transporter"/>
</dbReference>
<keyword evidence="9" id="KW-1015">Disulfide bond</keyword>
<dbReference type="STRING" id="7167.A0A182FHY5"/>
<organism evidence="19 20">
    <name type="scientific">Anopheles albimanus</name>
    <name type="common">New world malaria mosquito</name>
    <dbReference type="NCBI Taxonomy" id="7167"/>
    <lineage>
        <taxon>Eukaryota</taxon>
        <taxon>Metazoa</taxon>
        <taxon>Ecdysozoa</taxon>
        <taxon>Arthropoda</taxon>
        <taxon>Hexapoda</taxon>
        <taxon>Insecta</taxon>
        <taxon>Pterygota</taxon>
        <taxon>Neoptera</taxon>
        <taxon>Endopterygota</taxon>
        <taxon>Diptera</taxon>
        <taxon>Nematocera</taxon>
        <taxon>Culicoidea</taxon>
        <taxon>Culicidae</taxon>
        <taxon>Anophelinae</taxon>
        <taxon>Anopheles</taxon>
    </lineage>
</organism>
<dbReference type="Gene3D" id="1.20.1740.10">
    <property type="entry name" value="Amino acid/polyamine transporter I"/>
    <property type="match status" value="1"/>
</dbReference>
<keyword evidence="4" id="KW-1003">Cell membrane</keyword>
<dbReference type="KEGG" id="aali:118467198"/>
<dbReference type="EnsemblMetazoa" id="AALB006129-RA">
    <property type="protein sequence ID" value="AALB006129-PA"/>
    <property type="gene ID" value="AALB006129"/>
</dbReference>
<reference evidence="19 20" key="1">
    <citation type="journal article" date="2017" name="G3 (Bethesda)">
        <title>The Physical Genome Mapping of Anopheles albimanus Corrected Scaffold Misassemblies and Identified Interarm Rearrangements in Genus Anopheles.</title>
        <authorList>
            <person name="Artemov G.N."/>
            <person name="Peery A.N."/>
            <person name="Jiang X."/>
            <person name="Tu Z."/>
            <person name="Stegniy V.N."/>
            <person name="Sharakhova M.V."/>
            <person name="Sharakhov I.V."/>
        </authorList>
    </citation>
    <scope>NUCLEOTIDE SEQUENCE [LARGE SCALE GENOMIC DNA]</scope>
    <source>
        <strain evidence="19 20">ALBI9_A</strain>
    </source>
</reference>
<evidence type="ECO:0000256" key="2">
    <source>
        <dbReference type="ARBA" id="ARBA00009523"/>
    </source>
</evidence>
<dbReference type="InterPro" id="IPR002293">
    <property type="entry name" value="AA/rel_permease1"/>
</dbReference>
<evidence type="ECO:0000256" key="3">
    <source>
        <dbReference type="ARBA" id="ARBA00022448"/>
    </source>
</evidence>
<dbReference type="PANTHER" id="PTHR11785:SF514">
    <property type="entry name" value="B(0,+)-TYPE AMINO ACID TRANSPORTER 1-LIKE PROTEIN"/>
    <property type="match status" value="1"/>
</dbReference>
<sequence>MTVAVERKPDGGGGGGGLKREMGLMSAINVIISVMIGSGIFVSPTAALKYSGSVGFCLVVWTICGGISLLGALCFAELGTVVPRSGAEYAYLIEAFKKSHSFWGPLPSFICAWVYVMILRPAEIAVIILTFAEYSILPMRQLLGIEHLPAEDLHLLIKLIGILGLGIITYINLSSVKLYVTINNVFGFCKVFACLVVIFGGIYQLAIGNTENLAGGFEGTHTSPGYIALAFYNGLWAYDGWSSVTTITEEIKKPEVNIPRSIIIAVPVITGLYVFMNLAYMTVLPIDDMINSEAVGIDFGDRALGWFSFIIPVGVALATFGCALSIQFGVTRLCYVASQEGQMLEPLSYIHVRRSTPAPAVAMQGVLALAFILVGNIETLIEFASFLIWFFYGSAVVALLALRRTQPNVHRPYKVPLIVPFITLAVSVFLSVVPVVTDPSPKYLFALGFILSGVVVYTPFVYYKVRPGWINKLTYLIQVLFEVAPSSSKLD</sequence>
<dbReference type="GeneID" id="118467198"/>
<evidence type="ECO:0000313" key="20">
    <source>
        <dbReference type="Proteomes" id="UP000069272"/>
    </source>
</evidence>
<comment type="catalytic activity">
    <reaction evidence="14">
        <text>L-leucine(out) + L-arginine(in) = L-leucine(in) + L-arginine(out)</text>
        <dbReference type="Rhea" id="RHEA:71059"/>
        <dbReference type="ChEBI" id="CHEBI:32682"/>
        <dbReference type="ChEBI" id="CHEBI:57427"/>
    </reaction>
    <physiologicalReaction direction="left-to-right" evidence="14">
        <dbReference type="Rhea" id="RHEA:71060"/>
    </physiologicalReaction>
</comment>
<name>A0A182FHY5_ANOAL</name>
<evidence type="ECO:0000256" key="6">
    <source>
        <dbReference type="ARBA" id="ARBA00022692"/>
    </source>
</evidence>
<dbReference type="RefSeq" id="XP_035793305.1">
    <property type="nucleotide sequence ID" value="XM_035937412.1"/>
</dbReference>
<keyword evidence="3" id="KW-0813">Transport</keyword>
<keyword evidence="7" id="KW-1133">Transmembrane helix</keyword>
<comment type="catalytic activity">
    <reaction evidence="11">
        <text>L-cystine(out) + L-arginine(in) = L-cystine(in) + L-arginine(out)</text>
        <dbReference type="Rhea" id="RHEA:71075"/>
        <dbReference type="ChEBI" id="CHEBI:32682"/>
        <dbReference type="ChEBI" id="CHEBI:35491"/>
    </reaction>
    <physiologicalReaction direction="left-to-right" evidence="11">
        <dbReference type="Rhea" id="RHEA:71076"/>
    </physiologicalReaction>
</comment>
<comment type="catalytic activity">
    <reaction evidence="13">
        <text>L-cysteine(out) + L-arginine(in) = L-cysteine(in) + L-arginine(out)</text>
        <dbReference type="Rhea" id="RHEA:71071"/>
        <dbReference type="ChEBI" id="CHEBI:32682"/>
        <dbReference type="ChEBI" id="CHEBI:35235"/>
    </reaction>
    <physiologicalReaction direction="left-to-right" evidence="13">
        <dbReference type="Rhea" id="RHEA:71072"/>
    </physiologicalReaction>
</comment>
<dbReference type="PIRSF" id="PIRSF006060">
    <property type="entry name" value="AA_transporter"/>
    <property type="match status" value="1"/>
</dbReference>
<evidence type="ECO:0000256" key="5">
    <source>
        <dbReference type="ARBA" id="ARBA00022553"/>
    </source>
</evidence>
<dbReference type="GO" id="GO:0016324">
    <property type="term" value="C:apical plasma membrane"/>
    <property type="evidence" value="ECO:0007669"/>
    <property type="project" value="UniProtKB-SubCell"/>
</dbReference>
<evidence type="ECO:0000256" key="13">
    <source>
        <dbReference type="ARBA" id="ARBA00052179"/>
    </source>
</evidence>
<reference evidence="19" key="2">
    <citation type="submission" date="2022-08" db="UniProtKB">
        <authorList>
            <consortium name="EnsemblMetazoa"/>
        </authorList>
    </citation>
    <scope>IDENTIFICATION</scope>
    <source>
        <strain evidence="19">STECLA/ALBI9_A</strain>
    </source>
</reference>
<evidence type="ECO:0000256" key="11">
    <source>
        <dbReference type="ARBA" id="ARBA00051814"/>
    </source>
</evidence>
<keyword evidence="20" id="KW-1185">Reference proteome</keyword>
<dbReference type="GO" id="GO:0015179">
    <property type="term" value="F:L-amino acid transmembrane transporter activity"/>
    <property type="evidence" value="ECO:0007669"/>
    <property type="project" value="TreeGrafter"/>
</dbReference>
<keyword evidence="8" id="KW-0472">Membrane</keyword>
<comment type="catalytic activity">
    <reaction evidence="18">
        <text>L-phenylalanine(out) + L-arginine(in) = L-phenylalanine(in) + L-arginine(out)</text>
        <dbReference type="Rhea" id="RHEA:71067"/>
        <dbReference type="ChEBI" id="CHEBI:32682"/>
        <dbReference type="ChEBI" id="CHEBI:58095"/>
    </reaction>
    <physiologicalReaction direction="left-to-right" evidence="18">
        <dbReference type="Rhea" id="RHEA:71068"/>
    </physiologicalReaction>
</comment>
<dbReference type="VEuPathDB" id="VectorBase:AALB20_036062"/>
<dbReference type="PANTHER" id="PTHR11785">
    <property type="entry name" value="AMINO ACID TRANSPORTER"/>
    <property type="match status" value="1"/>
</dbReference>
<dbReference type="VEuPathDB" id="VectorBase:AALB006129"/>
<protein>
    <recommendedName>
        <fullName evidence="15">b(0,+)-type amino acid transporter 1</fullName>
    </recommendedName>
    <alternativeName>
        <fullName evidence="16">Glycoprotein-associated amino acid transporter b0,+AT1</fullName>
    </alternativeName>
    <alternativeName>
        <fullName evidence="17">Solute carrier family 7 member 9</fullName>
    </alternativeName>
</protein>
<dbReference type="Proteomes" id="UP000069272">
    <property type="component" value="Chromosome 3L"/>
</dbReference>
<evidence type="ECO:0000256" key="8">
    <source>
        <dbReference type="ARBA" id="ARBA00023136"/>
    </source>
</evidence>
<evidence type="ECO:0000256" key="9">
    <source>
        <dbReference type="ARBA" id="ARBA00023157"/>
    </source>
</evidence>
<comment type="catalytic activity">
    <reaction evidence="10">
        <text>L-lysine(out) + L-arginine(in) = L-lysine(in) + L-arginine(out)</text>
        <dbReference type="Rhea" id="RHEA:70827"/>
        <dbReference type="ChEBI" id="CHEBI:32551"/>
        <dbReference type="ChEBI" id="CHEBI:32682"/>
    </reaction>
    <physiologicalReaction direction="left-to-right" evidence="10">
        <dbReference type="Rhea" id="RHEA:70828"/>
    </physiologicalReaction>
</comment>
<evidence type="ECO:0000256" key="10">
    <source>
        <dbReference type="ARBA" id="ARBA00051323"/>
    </source>
</evidence>
<keyword evidence="5" id="KW-0597">Phosphoprotein</keyword>
<evidence type="ECO:0000256" key="15">
    <source>
        <dbReference type="ARBA" id="ARBA00074336"/>
    </source>
</evidence>
<keyword evidence="6" id="KW-0812">Transmembrane</keyword>
<evidence type="ECO:0000256" key="12">
    <source>
        <dbReference type="ARBA" id="ARBA00051835"/>
    </source>
</evidence>
<evidence type="ECO:0000256" key="4">
    <source>
        <dbReference type="ARBA" id="ARBA00022475"/>
    </source>
</evidence>
<dbReference type="RefSeq" id="XP_035793306.1">
    <property type="nucleotide sequence ID" value="XM_035937413.1"/>
</dbReference>
<evidence type="ECO:0000256" key="16">
    <source>
        <dbReference type="ARBA" id="ARBA00079910"/>
    </source>
</evidence>
<evidence type="ECO:0000256" key="7">
    <source>
        <dbReference type="ARBA" id="ARBA00022989"/>
    </source>
</evidence>
<evidence type="ECO:0000256" key="14">
    <source>
        <dbReference type="ARBA" id="ARBA00052732"/>
    </source>
</evidence>
<dbReference type="FunFam" id="1.20.1740.10:FF:000015">
    <property type="entry name" value="B(0,+)-type amino acid transporter 1"/>
    <property type="match status" value="1"/>
</dbReference>
<proteinExistence type="inferred from homology"/>